<dbReference type="AlphaFoldDB" id="A0AAU9UK13"/>
<dbReference type="CDD" id="cd01650">
    <property type="entry name" value="RT_nLTR_like"/>
    <property type="match status" value="1"/>
</dbReference>
<dbReference type="PROSITE" id="PS50878">
    <property type="entry name" value="RT_POL"/>
    <property type="match status" value="1"/>
</dbReference>
<dbReference type="SUPFAM" id="SSF56672">
    <property type="entry name" value="DNA/RNA polymerases"/>
    <property type="match status" value="1"/>
</dbReference>
<proteinExistence type="predicted"/>
<evidence type="ECO:0000259" key="2">
    <source>
        <dbReference type="PROSITE" id="PS50878"/>
    </source>
</evidence>
<keyword evidence="4" id="KW-1185">Reference proteome</keyword>
<dbReference type="SUPFAM" id="SSF56219">
    <property type="entry name" value="DNase I-like"/>
    <property type="match status" value="1"/>
</dbReference>
<feature type="region of interest" description="Disordered" evidence="1">
    <location>
        <begin position="1"/>
        <end position="420"/>
    </location>
</feature>
<sequence length="1234" mass="134262">MDNKGSNQPQQLGPGGKPKGTSSELGPGGKPKGTSCQLGPGGEPKGTRSQLGPGGKPKGTSCQLGPGGEPKGTSAQLGPGGEPKGASSQLGPGGKPKGTSCQLGPGGEPKGTSAQLGPGGEPKGASSQLGPGGKPKGTSCQLGPGGEPKGTSAQLGPGGEPKGASFQLGSGGKPKGASSRLGPGGEPKGTSFQLGPRGEPKGTSSHLGPGGKPKGTSTQLGPGGKPKGTGSQLGPGGEPLIQTREGATGTPVNPEQLLKGKVTASADTAQPVDRLQAGWTLVGPRAGKRDKPQIGTGQPHPASDRTRRHRPSQRKRRKARLRALNEQNANPPTHSTRPVMSEPQPGTSRGTGGVSTAGQKARPTYRKASNIRDPLHDKVGKEAKPAGPSKRARLDETVSPRGEHKRPKLLHRPQPTSYADATKTDPLVAVTSATTGQICAASVQLIQEKLQEKILADMTAAKGEEGPLFLGKPVYDGGVLKLWCSNLKTLDWLKTAVNDIVLPTGDRLTVKQMWEVTRRVRCGILLPGVIKDTRAIGGVLRFQNPWAEVDRWLLHSLHPQTCETFIVVSVPEDLVPVLMEHERRLGFMLGSVYLKFQGPTGKFTESSPPKAEDPQAIKGTDVVKDSQDLPPTPMEAENSEEPAGDGARVSEPLTEKAEYLFTTNLNILNVGTEPTFVTKRSRTIIDITLATDGVCNTISNWHVSKEASCSDHRWILFNLEVSTTSPTPRRKPRKTNPALYKTLMESCLKKESVPERIVGVDNIEKQVTRVYDVINTCYHTACPLTIPPSGKPRAQPWWGPELERLRTKVRRHLNRAMNTGADCNWDRYKDWKQKYKKRIRYRSSGGWRKYSTGIECQHQANRVRKVLSNQPRQVLGTLRKPDDTFTSTPEEAERLLMETHFPGCEITQRMEWTDESNTAEDENWQIAHKVVTIDKTRWAINTFHPFKSAGPDEVFPALLQWGGETLYLLLTTLFRACLAHGYVPRKWREVKVIFIPKPGKSDYSNPKSYRPISLTSFVLKTLERLCERELRENYLQKIPLHPNQHAYCQGKCTDSALQAVVSVIESALSEKCFCLGIFLDIEGAFDKTKFTKIKDALHRHGVCTTLKTWIGNMLQHRIILMVEGESQRAMVAKGCPQGGVISPLLWNMVVNDLIATLNDNYYYTVGYADDLAILIRGKFVNTICEVTNAALKIVEQWCGDNGLSVNPTKTELVMFTNNRNFGNYKLPKLFNTEL</sequence>
<name>A0AAU9UK13_EUPED</name>
<dbReference type="GO" id="GO:0071897">
    <property type="term" value="P:DNA biosynthetic process"/>
    <property type="evidence" value="ECO:0007669"/>
    <property type="project" value="UniProtKB-ARBA"/>
</dbReference>
<dbReference type="PANTHER" id="PTHR19446">
    <property type="entry name" value="REVERSE TRANSCRIPTASES"/>
    <property type="match status" value="1"/>
</dbReference>
<comment type="caution">
    <text evidence="3">The sequence shown here is derived from an EMBL/GenBank/DDBJ whole genome shotgun (WGS) entry which is preliminary data.</text>
</comment>
<accession>A0AAU9UK13</accession>
<dbReference type="EMBL" id="CAKOGL010000021">
    <property type="protein sequence ID" value="CAH2099134.1"/>
    <property type="molecule type" value="Genomic_DNA"/>
</dbReference>
<dbReference type="Gene3D" id="3.60.10.10">
    <property type="entry name" value="Endonuclease/exonuclease/phosphatase"/>
    <property type="match status" value="1"/>
</dbReference>
<dbReference type="InterPro" id="IPR031961">
    <property type="entry name" value="DUF4780"/>
</dbReference>
<gene>
    <name evidence="3" type="ORF">EEDITHA_LOCUS14168</name>
</gene>
<protein>
    <recommendedName>
        <fullName evidence="2">Reverse transcriptase domain-containing protein</fullName>
    </recommendedName>
</protein>
<feature type="domain" description="Reverse transcriptase" evidence="2">
    <location>
        <begin position="976"/>
        <end position="1226"/>
    </location>
</feature>
<evidence type="ECO:0000256" key="1">
    <source>
        <dbReference type="SAM" id="MobiDB-lite"/>
    </source>
</evidence>
<feature type="compositionally biased region" description="Basic and acidic residues" evidence="1">
    <location>
        <begin position="373"/>
        <end position="384"/>
    </location>
</feature>
<evidence type="ECO:0000313" key="3">
    <source>
        <dbReference type="EMBL" id="CAH2099134.1"/>
    </source>
</evidence>
<feature type="compositionally biased region" description="Basic and acidic residues" evidence="1">
    <location>
        <begin position="610"/>
        <end position="627"/>
    </location>
</feature>
<dbReference type="InterPro" id="IPR000477">
    <property type="entry name" value="RT_dom"/>
</dbReference>
<dbReference type="Pfam" id="PF00078">
    <property type="entry name" value="RVT_1"/>
    <property type="match status" value="1"/>
</dbReference>
<feature type="compositionally biased region" description="Basic residues" evidence="1">
    <location>
        <begin position="306"/>
        <end position="321"/>
    </location>
</feature>
<feature type="compositionally biased region" description="Basic and acidic residues" evidence="1">
    <location>
        <begin position="392"/>
        <end position="402"/>
    </location>
</feature>
<reference evidence="3" key="1">
    <citation type="submission" date="2022-03" db="EMBL/GenBank/DDBJ databases">
        <authorList>
            <person name="Tunstrom K."/>
        </authorList>
    </citation>
    <scope>NUCLEOTIDE SEQUENCE</scope>
</reference>
<dbReference type="InterPro" id="IPR036691">
    <property type="entry name" value="Endo/exonu/phosph_ase_sf"/>
</dbReference>
<dbReference type="Proteomes" id="UP001153954">
    <property type="component" value="Unassembled WGS sequence"/>
</dbReference>
<dbReference type="Pfam" id="PF16012">
    <property type="entry name" value="DUF4780"/>
    <property type="match status" value="1"/>
</dbReference>
<feature type="region of interest" description="Disordered" evidence="1">
    <location>
        <begin position="602"/>
        <end position="649"/>
    </location>
</feature>
<evidence type="ECO:0000313" key="4">
    <source>
        <dbReference type="Proteomes" id="UP001153954"/>
    </source>
</evidence>
<feature type="compositionally biased region" description="Gly residues" evidence="1">
    <location>
        <begin position="221"/>
        <end position="237"/>
    </location>
</feature>
<organism evidence="3 4">
    <name type="scientific">Euphydryas editha</name>
    <name type="common">Edith's checkerspot</name>
    <dbReference type="NCBI Taxonomy" id="104508"/>
    <lineage>
        <taxon>Eukaryota</taxon>
        <taxon>Metazoa</taxon>
        <taxon>Ecdysozoa</taxon>
        <taxon>Arthropoda</taxon>
        <taxon>Hexapoda</taxon>
        <taxon>Insecta</taxon>
        <taxon>Pterygota</taxon>
        <taxon>Neoptera</taxon>
        <taxon>Endopterygota</taxon>
        <taxon>Lepidoptera</taxon>
        <taxon>Glossata</taxon>
        <taxon>Ditrysia</taxon>
        <taxon>Papilionoidea</taxon>
        <taxon>Nymphalidae</taxon>
        <taxon>Nymphalinae</taxon>
        <taxon>Euphydryas</taxon>
    </lineage>
</organism>
<dbReference type="InterPro" id="IPR043502">
    <property type="entry name" value="DNA/RNA_pol_sf"/>
</dbReference>
<feature type="compositionally biased region" description="Polar residues" evidence="1">
    <location>
        <begin position="325"/>
        <end position="348"/>
    </location>
</feature>